<dbReference type="GO" id="GO:0016776">
    <property type="term" value="F:phosphotransferase activity, phosphate group as acceptor"/>
    <property type="evidence" value="ECO:0007669"/>
    <property type="project" value="TreeGrafter"/>
</dbReference>
<gene>
    <name evidence="10" type="ORF">F4V73_19175</name>
</gene>
<evidence type="ECO:0000313" key="10">
    <source>
        <dbReference type="EMBL" id="KAA8712199.1"/>
    </source>
</evidence>
<dbReference type="InterPro" id="IPR058130">
    <property type="entry name" value="PEA_transf_C"/>
</dbReference>
<evidence type="ECO:0000256" key="6">
    <source>
        <dbReference type="ARBA" id="ARBA00023136"/>
    </source>
</evidence>
<evidence type="ECO:0000259" key="9">
    <source>
        <dbReference type="Pfam" id="PF00884"/>
    </source>
</evidence>
<organism evidence="10 11">
    <name type="scientific">Morganella psychrotolerans</name>
    <dbReference type="NCBI Taxonomy" id="368603"/>
    <lineage>
        <taxon>Bacteria</taxon>
        <taxon>Pseudomonadati</taxon>
        <taxon>Pseudomonadota</taxon>
        <taxon>Gammaproteobacteria</taxon>
        <taxon>Enterobacterales</taxon>
        <taxon>Morganellaceae</taxon>
        <taxon>Morganella</taxon>
    </lineage>
</organism>
<dbReference type="GO" id="GO:0005886">
    <property type="term" value="C:plasma membrane"/>
    <property type="evidence" value="ECO:0007669"/>
    <property type="project" value="UniProtKB-SubCell"/>
</dbReference>
<reference evidence="10 11" key="1">
    <citation type="submission" date="2019-09" db="EMBL/GenBank/DDBJ databases">
        <title>Draft genome sequence of various Type strains from the CCUG.</title>
        <authorList>
            <person name="Pineiro-Iglesias B."/>
            <person name="Tunovic T."/>
            <person name="Unosson C."/>
            <person name="Inganas E."/>
            <person name="Ohlen M."/>
            <person name="Cardew S."/>
            <person name="Jensie-Markopoulos S."/>
            <person name="Salva-Serra F."/>
            <person name="Jaen-Luchoro D."/>
            <person name="Karlsson R."/>
            <person name="Svensson-Stadler L."/>
            <person name="Chun J."/>
            <person name="Moore E."/>
        </authorList>
    </citation>
    <scope>NUCLEOTIDE SEQUENCE [LARGE SCALE GENOMIC DNA]</scope>
    <source>
        <strain evidence="10 11">CCUG 53682T</strain>
    </source>
</reference>
<evidence type="ECO:0000256" key="1">
    <source>
        <dbReference type="ARBA" id="ARBA00004651"/>
    </source>
</evidence>
<dbReference type="Pfam" id="PF00884">
    <property type="entry name" value="Sulfatase"/>
    <property type="match status" value="1"/>
</dbReference>
<comment type="similarity">
    <text evidence="7">Belongs to the phosphoethanolamine transferase family.</text>
</comment>
<dbReference type="AlphaFoldDB" id="A0A5M9QVS9"/>
<sequence>MIDIKKDRLKKFFIFVVAICILFFISKLMLKGAGLSGSERNAFLVVVLIVFLSASKKAFWLLVFPMCFIYAIYSPIGSVFGQPTYQYVASVFATDLLESKEFFSQIPYVNYSFPFLIISGILLYRFISVKYNIEVYRNKTMIIIMIIFVMTNLSPSIFFKDIANSFLKVNSELNKLNSLNLPSHWGRSELVNSKYKTYILIIGESARKDYHHAYGYPINNTPFMSESNGVLIDGLTSGGTNTVASLRLMLTKPDVDKWEPDYSLSFIDLVKSAGMKTYWVSNQGYIGEFDTPVSFIAKRSDEKYFIKLAGYDSKNTSDFMLLDKIKSIIENNNEKKLIVVHLYGSHPDACDRVSDYKNIINVKNAKFGYLNCYISSINKTDDLIRSINEIMNNEFAKDKGSYSILYFSDHGLAHREVDGVMLFNNNKASKLHYNIPLFKVSSDDKDRKVCKSFKSGLNFVNGIASWIGIENEKLDKNYSLFDCKDDPYDFGLKNRIKQNVTPIDPAIDLIGK</sequence>
<dbReference type="EMBL" id="VXKB01000013">
    <property type="protein sequence ID" value="KAA8712199.1"/>
    <property type="molecule type" value="Genomic_DNA"/>
</dbReference>
<dbReference type="PANTHER" id="PTHR30443">
    <property type="entry name" value="INNER MEMBRANE PROTEIN"/>
    <property type="match status" value="1"/>
</dbReference>
<keyword evidence="3 10" id="KW-0808">Transferase</keyword>
<keyword evidence="4 8" id="KW-0812">Transmembrane</keyword>
<evidence type="ECO:0000256" key="2">
    <source>
        <dbReference type="ARBA" id="ARBA00022475"/>
    </source>
</evidence>
<comment type="caution">
    <text evidence="10">The sequence shown here is derived from an EMBL/GenBank/DDBJ whole genome shotgun (WGS) entry which is preliminary data.</text>
</comment>
<dbReference type="InterPro" id="IPR017850">
    <property type="entry name" value="Alkaline_phosphatase_core_sf"/>
</dbReference>
<dbReference type="PANTHER" id="PTHR30443:SF4">
    <property type="entry name" value="PHOSPHOETHANOLAMINE TRANSFERASE OPGE-RELATED"/>
    <property type="match status" value="1"/>
</dbReference>
<name>A0A5M9QVS9_9GAMM</name>
<feature type="transmembrane region" description="Helical" evidence="8">
    <location>
        <begin position="108"/>
        <end position="128"/>
    </location>
</feature>
<accession>A0A5M9QVS9</accession>
<feature type="transmembrane region" description="Helical" evidence="8">
    <location>
        <begin position="140"/>
        <end position="159"/>
    </location>
</feature>
<protein>
    <submittedName>
        <fullName evidence="10">Phosphoethanolamine transferase</fullName>
    </submittedName>
</protein>
<dbReference type="Gene3D" id="3.40.720.10">
    <property type="entry name" value="Alkaline Phosphatase, subunit A"/>
    <property type="match status" value="1"/>
</dbReference>
<evidence type="ECO:0000256" key="5">
    <source>
        <dbReference type="ARBA" id="ARBA00022989"/>
    </source>
</evidence>
<keyword evidence="6 8" id="KW-0472">Membrane</keyword>
<dbReference type="RefSeq" id="WP_150385218.1">
    <property type="nucleotide sequence ID" value="NZ_BAAAFS010000012.1"/>
</dbReference>
<evidence type="ECO:0000256" key="8">
    <source>
        <dbReference type="SAM" id="Phobius"/>
    </source>
</evidence>
<feature type="domain" description="Sulfatase N-terminal" evidence="9">
    <location>
        <begin position="196"/>
        <end position="469"/>
    </location>
</feature>
<dbReference type="CDD" id="cd16017">
    <property type="entry name" value="LptA"/>
    <property type="match status" value="1"/>
</dbReference>
<dbReference type="InterPro" id="IPR000917">
    <property type="entry name" value="Sulfatase_N"/>
</dbReference>
<dbReference type="Proteomes" id="UP000322181">
    <property type="component" value="Unassembled WGS sequence"/>
</dbReference>
<feature type="transmembrane region" description="Helical" evidence="8">
    <location>
        <begin position="42"/>
        <end position="63"/>
    </location>
</feature>
<evidence type="ECO:0000256" key="7">
    <source>
        <dbReference type="ARBA" id="ARBA00038481"/>
    </source>
</evidence>
<proteinExistence type="inferred from homology"/>
<evidence type="ECO:0000313" key="11">
    <source>
        <dbReference type="Proteomes" id="UP000322181"/>
    </source>
</evidence>
<dbReference type="GO" id="GO:0009244">
    <property type="term" value="P:lipopolysaccharide core region biosynthetic process"/>
    <property type="evidence" value="ECO:0007669"/>
    <property type="project" value="TreeGrafter"/>
</dbReference>
<dbReference type="SUPFAM" id="SSF53649">
    <property type="entry name" value="Alkaline phosphatase-like"/>
    <property type="match status" value="1"/>
</dbReference>
<comment type="subcellular location">
    <subcellularLocation>
        <location evidence="1">Cell membrane</location>
        <topology evidence="1">Multi-pass membrane protein</topology>
    </subcellularLocation>
</comment>
<evidence type="ECO:0000256" key="4">
    <source>
        <dbReference type="ARBA" id="ARBA00022692"/>
    </source>
</evidence>
<keyword evidence="2" id="KW-1003">Cell membrane</keyword>
<feature type="transmembrane region" description="Helical" evidence="8">
    <location>
        <begin position="70"/>
        <end position="88"/>
    </location>
</feature>
<feature type="transmembrane region" description="Helical" evidence="8">
    <location>
        <begin position="12"/>
        <end position="30"/>
    </location>
</feature>
<dbReference type="InterPro" id="IPR040423">
    <property type="entry name" value="PEA_transferase"/>
</dbReference>
<keyword evidence="5 8" id="KW-1133">Transmembrane helix</keyword>
<evidence type="ECO:0000256" key="3">
    <source>
        <dbReference type="ARBA" id="ARBA00022679"/>
    </source>
</evidence>